<feature type="region of interest" description="Disordered" evidence="1">
    <location>
        <begin position="70"/>
        <end position="100"/>
    </location>
</feature>
<gene>
    <name evidence="2" type="ORF">CEXT_66761</name>
</gene>
<dbReference type="EMBL" id="BPLR01002145">
    <property type="protein sequence ID" value="GIX70481.1"/>
    <property type="molecule type" value="Genomic_DNA"/>
</dbReference>
<accession>A0AAV4MGB2</accession>
<protein>
    <submittedName>
        <fullName evidence="2">Uncharacterized protein</fullName>
    </submittedName>
</protein>
<evidence type="ECO:0000313" key="3">
    <source>
        <dbReference type="Proteomes" id="UP001054945"/>
    </source>
</evidence>
<evidence type="ECO:0000256" key="1">
    <source>
        <dbReference type="SAM" id="MobiDB-lite"/>
    </source>
</evidence>
<proteinExistence type="predicted"/>
<organism evidence="2 3">
    <name type="scientific">Caerostris extrusa</name>
    <name type="common">Bark spider</name>
    <name type="synonym">Caerostris bankana</name>
    <dbReference type="NCBI Taxonomy" id="172846"/>
    <lineage>
        <taxon>Eukaryota</taxon>
        <taxon>Metazoa</taxon>
        <taxon>Ecdysozoa</taxon>
        <taxon>Arthropoda</taxon>
        <taxon>Chelicerata</taxon>
        <taxon>Arachnida</taxon>
        <taxon>Araneae</taxon>
        <taxon>Araneomorphae</taxon>
        <taxon>Entelegynae</taxon>
        <taxon>Araneoidea</taxon>
        <taxon>Araneidae</taxon>
        <taxon>Caerostris</taxon>
    </lineage>
</organism>
<evidence type="ECO:0000313" key="2">
    <source>
        <dbReference type="EMBL" id="GIX70481.1"/>
    </source>
</evidence>
<reference evidence="2 3" key="1">
    <citation type="submission" date="2021-06" db="EMBL/GenBank/DDBJ databases">
        <title>Caerostris extrusa draft genome.</title>
        <authorList>
            <person name="Kono N."/>
            <person name="Arakawa K."/>
        </authorList>
    </citation>
    <scope>NUCLEOTIDE SEQUENCE [LARGE SCALE GENOMIC DNA]</scope>
</reference>
<feature type="compositionally biased region" description="Polar residues" evidence="1">
    <location>
        <begin position="88"/>
        <end position="100"/>
    </location>
</feature>
<name>A0AAV4MGB2_CAEEX</name>
<dbReference type="AlphaFoldDB" id="A0AAV4MGB2"/>
<sequence>MMMMQSRLPSVSNSEFFSFRFHEERSVTFYNGACFSWKRESREISRSLRLRFIDPTTPLSLSLPPSPFTLSIPSPHPSRHRTPEFFSRKSSSSFLDRNGF</sequence>
<dbReference type="Proteomes" id="UP001054945">
    <property type="component" value="Unassembled WGS sequence"/>
</dbReference>
<keyword evidence="3" id="KW-1185">Reference proteome</keyword>
<comment type="caution">
    <text evidence="2">The sequence shown here is derived from an EMBL/GenBank/DDBJ whole genome shotgun (WGS) entry which is preliminary data.</text>
</comment>